<dbReference type="Proteomes" id="UP000773614">
    <property type="component" value="Unassembled WGS sequence"/>
</dbReference>
<reference evidence="1" key="1">
    <citation type="submission" date="2019-03" db="EMBL/GenBank/DDBJ databases">
        <title>Afifella sp. nov., isolated from activated sludge.</title>
        <authorList>
            <person name="Li Q."/>
            <person name="Liu Y."/>
        </authorList>
    </citation>
    <scope>NUCLEOTIDE SEQUENCE</scope>
    <source>
        <strain evidence="1">L72</strain>
    </source>
</reference>
<dbReference type="RefSeq" id="WP_161141170.1">
    <property type="nucleotide sequence ID" value="NZ_SPKJ01000049.1"/>
</dbReference>
<accession>A0A964T5D1</accession>
<sequence length="62" mass="6857">MADTQGSEPAGAGARPAFVAAGEGLSFRNLRRTELTTLHADFSRRLEDAVLRVYPWRTRRPG</sequence>
<dbReference type="AlphaFoldDB" id="A0A964T5D1"/>
<protein>
    <submittedName>
        <fullName evidence="1">Uncharacterized protein</fullName>
    </submittedName>
</protein>
<keyword evidence="2" id="KW-1185">Reference proteome</keyword>
<gene>
    <name evidence="1" type="ORF">E4O86_14015</name>
</gene>
<dbReference type="EMBL" id="SPKJ01000049">
    <property type="protein sequence ID" value="MYZ48826.1"/>
    <property type="molecule type" value="Genomic_DNA"/>
</dbReference>
<name>A0A964T5D1_9HYPH</name>
<evidence type="ECO:0000313" key="2">
    <source>
        <dbReference type="Proteomes" id="UP000773614"/>
    </source>
</evidence>
<evidence type="ECO:0000313" key="1">
    <source>
        <dbReference type="EMBL" id="MYZ48826.1"/>
    </source>
</evidence>
<organism evidence="1 2">
    <name type="scientific">Propylenella binzhouense</name>
    <dbReference type="NCBI Taxonomy" id="2555902"/>
    <lineage>
        <taxon>Bacteria</taxon>
        <taxon>Pseudomonadati</taxon>
        <taxon>Pseudomonadota</taxon>
        <taxon>Alphaproteobacteria</taxon>
        <taxon>Hyphomicrobiales</taxon>
        <taxon>Propylenellaceae</taxon>
        <taxon>Propylenella</taxon>
    </lineage>
</organism>
<comment type="caution">
    <text evidence="1">The sequence shown here is derived from an EMBL/GenBank/DDBJ whole genome shotgun (WGS) entry which is preliminary data.</text>
</comment>
<proteinExistence type="predicted"/>